<dbReference type="InterPro" id="IPR017871">
    <property type="entry name" value="ABC_transporter-like_CS"/>
</dbReference>
<dbReference type="Pfam" id="PF00005">
    <property type="entry name" value="ABC_tran"/>
    <property type="match status" value="1"/>
</dbReference>
<evidence type="ECO:0000256" key="7">
    <source>
        <dbReference type="ARBA" id="ARBA00022827"/>
    </source>
</evidence>
<comment type="cofactor">
    <cofactor evidence="1">
        <name>FAD</name>
        <dbReference type="ChEBI" id="CHEBI:57692"/>
    </cofactor>
</comment>
<evidence type="ECO:0000256" key="18">
    <source>
        <dbReference type="SAM" id="MobiDB-lite"/>
    </source>
</evidence>
<evidence type="ECO:0000256" key="3">
    <source>
        <dbReference type="ARBA" id="ARBA00008000"/>
    </source>
</evidence>
<dbReference type="FunFam" id="3.30.465.10:FF:000053">
    <property type="entry name" value="D-lactate dehydrogenase (Cytochrome), putative"/>
    <property type="match status" value="1"/>
</dbReference>
<dbReference type="FunFam" id="3.30.43.10:FF:000002">
    <property type="entry name" value="D-2-hydroxyglutarate dehydrogenase, mitochondrial"/>
    <property type="match status" value="1"/>
</dbReference>
<dbReference type="InterPro" id="IPR004113">
    <property type="entry name" value="FAD-bd_oxidored_4_C"/>
</dbReference>
<dbReference type="OrthoDB" id="547090at2759"/>
<dbReference type="PROSITE" id="PS50893">
    <property type="entry name" value="ABC_TRANSPORTER_2"/>
    <property type="match status" value="1"/>
</dbReference>
<dbReference type="Gene3D" id="3.40.50.300">
    <property type="entry name" value="P-loop containing nucleotide triphosphate hydrolases"/>
    <property type="match status" value="1"/>
</dbReference>
<keyword evidence="11" id="KW-0560">Oxidoreductase</keyword>
<dbReference type="Gene3D" id="3.50.50.60">
    <property type="entry name" value="FAD/NAD(P)-binding domain"/>
    <property type="match status" value="1"/>
</dbReference>
<comment type="catalytic activity">
    <reaction evidence="16">
        <text>(R)-malate + A = oxaloacetate + AH2</text>
        <dbReference type="Rhea" id="RHEA:67460"/>
        <dbReference type="ChEBI" id="CHEBI:13193"/>
        <dbReference type="ChEBI" id="CHEBI:15588"/>
        <dbReference type="ChEBI" id="CHEBI:16452"/>
        <dbReference type="ChEBI" id="CHEBI:17499"/>
    </reaction>
    <physiologicalReaction direction="left-to-right" evidence="16">
        <dbReference type="Rhea" id="RHEA:67461"/>
    </physiologicalReaction>
</comment>
<dbReference type="Pfam" id="PF01593">
    <property type="entry name" value="Amino_oxidase"/>
    <property type="match status" value="1"/>
</dbReference>
<dbReference type="STRING" id="554055.A0A2P6V3S4"/>
<gene>
    <name evidence="21" type="ORF">C2E20_7640</name>
</gene>
<evidence type="ECO:0000256" key="6">
    <source>
        <dbReference type="ARBA" id="ARBA00022741"/>
    </source>
</evidence>
<evidence type="ECO:0000256" key="15">
    <source>
        <dbReference type="ARBA" id="ARBA00045410"/>
    </source>
</evidence>
<keyword evidence="10" id="KW-0809">Transit peptide</keyword>
<name>A0A2P6V3S4_9CHLO</name>
<feature type="domain" description="FAD-binding PCMH-type" evidence="20">
    <location>
        <begin position="1961"/>
        <end position="2140"/>
    </location>
</feature>
<dbReference type="GO" id="GO:0005739">
    <property type="term" value="C:mitochondrion"/>
    <property type="evidence" value="ECO:0007669"/>
    <property type="project" value="UniProtKB-SubCell"/>
</dbReference>
<feature type="region of interest" description="Disordered" evidence="18">
    <location>
        <begin position="2297"/>
        <end position="2344"/>
    </location>
</feature>
<dbReference type="GO" id="GO:0005524">
    <property type="term" value="F:ATP binding"/>
    <property type="evidence" value="ECO:0007669"/>
    <property type="project" value="UniProtKB-KW"/>
</dbReference>
<feature type="compositionally biased region" description="Low complexity" evidence="18">
    <location>
        <begin position="72"/>
        <end position="93"/>
    </location>
</feature>
<dbReference type="SMART" id="SM00382">
    <property type="entry name" value="AAA"/>
    <property type="match status" value="1"/>
</dbReference>
<evidence type="ECO:0000259" key="20">
    <source>
        <dbReference type="PROSITE" id="PS51387"/>
    </source>
</evidence>
<dbReference type="GO" id="GO:0071949">
    <property type="term" value="F:FAD binding"/>
    <property type="evidence" value="ECO:0007669"/>
    <property type="project" value="InterPro"/>
</dbReference>
<dbReference type="InterPro" id="IPR027417">
    <property type="entry name" value="P-loop_NTPase"/>
</dbReference>
<comment type="caution">
    <text evidence="21">The sequence shown here is derived from an EMBL/GenBank/DDBJ whole genome shotgun (WGS) entry which is preliminary data.</text>
</comment>
<dbReference type="Proteomes" id="UP000239649">
    <property type="component" value="Unassembled WGS sequence"/>
</dbReference>
<dbReference type="InterPro" id="IPR006094">
    <property type="entry name" value="Oxid_FAD_bind_N"/>
</dbReference>
<feature type="region of interest" description="Disordered" evidence="18">
    <location>
        <begin position="295"/>
        <end position="332"/>
    </location>
</feature>
<organism evidence="21 22">
    <name type="scientific">Micractinium conductrix</name>
    <dbReference type="NCBI Taxonomy" id="554055"/>
    <lineage>
        <taxon>Eukaryota</taxon>
        <taxon>Viridiplantae</taxon>
        <taxon>Chlorophyta</taxon>
        <taxon>core chlorophytes</taxon>
        <taxon>Trebouxiophyceae</taxon>
        <taxon>Chlorellales</taxon>
        <taxon>Chlorellaceae</taxon>
        <taxon>Chlorella clade</taxon>
        <taxon>Micractinium</taxon>
    </lineage>
</organism>
<dbReference type="PANTHER" id="PTHR43716:SF1">
    <property type="entry name" value="D-2-HYDROXYGLUTARATE DEHYDROGENASE, MITOCHONDRIAL"/>
    <property type="match status" value="1"/>
</dbReference>
<keyword evidence="9" id="KW-0067">ATP-binding</keyword>
<keyword evidence="12" id="KW-0496">Mitochondrion</keyword>
<dbReference type="InterPro" id="IPR002937">
    <property type="entry name" value="Amino_oxidase"/>
</dbReference>
<feature type="compositionally biased region" description="Basic residues" evidence="18">
    <location>
        <begin position="299"/>
        <end position="314"/>
    </location>
</feature>
<sequence>MRLAARPWPLASASLAGGRPAPAAPLALQQPRWQPRRQPDSVHGSSSSSTRQQQQHRRLSVACSASPLQQQTTAAADASAAPAPAPAAAPSTSGRPAEADVLIEFKNVWKSFGSKDILRGATFKIRRGEAVGIIGSSGTGKSTTLRLAAGLLQPDKGEVLIKGEPRHGLISDDDTSDKLKVGLVFQSGALFDSLTVGENVGFLLHEHTRLPLPKIQELVAESLGKVGLSGVEALYPSELSGGMKKRVALARAIVRDEKHDNVEQVIMYDEPTAGLDPVASTVVEDLIRELHEHYGEGHHSHHHHHKQQGHHSGHSGHSSSDGGSNGSAAGLGVAASANGNGAAAAAEEAHGPPGGITSYIVVTHQHSTIRRAVDRIIFLHEGSVVWEGTVNEFDTTDEPIVRQFASGSLEGPIKYDAMAAVRAGRLRGAARCMLLLAALTAVGAVENKGGRASLRVAPFGSVQDLEGTRMDNEDSGQYDVIVVGSGIAGLTAARNLLRQGASVLVLEARAVLGGRCNRTVVTYQNGTAVPCTAAECPDGKWWFDEGGQWVGPTQERFLAMVKEYSVQCYESPHIKGSARVFMDGVAGDRGVVLPPEFVNGLPLPEEALAALTDAQRANLVAEEELTVKLYQVAATVNVSHPWETPNAEELDSIAFQTWLEQSSPNAYARNTVAALYPIAGGALGGMKPAHVSLLHVARQMAAAPQVQKPEKWLLWGGAGQFVGHLAGEIEALGGRLLANSPVTDVWQGVQGVAVTTHDPLGRSADKRYRARYVIVAMPPHLAGAITYQPPLPRRRNQLTDRTPMGTTVKVLAFYERPFWRPSANVSEGVTFVLDPAAYTTQGRRSIDSVYDVSPPNGPGVLASFLWANDALDLMAQGPEAVRQQVLAAWADYLGCPEVATRAFNFAAIDWPSEQYVGGAFTAYMPPGVWTTYGPALSDPVGRIHWAGTENSPRWPGFYEGAVHTGEEAASTNPLFFTRQVAHCNSTTGLCSVEGTRKEQLPKGRSSAGGELPETKNGVSQLIETSSQLVTACSAIGGASEPPPARLTRDVFALLERLPEWTATLQRHTTAATHAARKTLFLSLGDCLQMLVGSVIALLSAATPVELSTEAQWLQFMSAAVLHLEVVPAHLDECTSRIIGHAGAGMQGQTSLLSVLDTKLRFTVAAVAFFTTLDMGSAGLAPPPRVLGVLRAARLRPAKLALWAEAVARATEARLQMPGAPRRPDERLLVLLSRLMASGSTQEMREAVEARPGLQVAVAALVARWLSPPAEERAAAAADGSRCLVLAQAAHLATQPCLDSGRWAHERGACQAQQDGGASLLAAAGAWAAQPELVAGSGGTGQAALLMGCLAMQALLADDLARAAAFAADEVSQVHVRRLVQQLGSAGGLPLLSQLAAEVADAAPAAAAAAAASSSRGRGSGSGGFGPQRWHKGAAGWAPLLHAWSQSCAVLIQTPILSSAGVGAPACRAAEALLRLCALAPQQPAEEVEGGGGASWRSAGEAAAAFLDASHDTPGAAMSQELSLFFGFPAAASGLAGCLLAQSTAAEPSGDFGTAAIRALATACRYVHILMDALHVMVGGGGSGAPAHGGLGVVVTSQTAPAALRCLTAAAAVAVGVGDAALPRLEQEQQRRATRRLECCVFLYLSALAAVPGGVGTPDVRARVCHTLLGLLETASLEPTWRQLLSGASGVAAAVGFDPPRLLASVSVEALKACHPSAPGQGPRSPIMDVVGFEQALCVLLRAAQLAGPGVAADLAQEGVLVSELASAAAVLPGAVPAPPPGDDGGVPLPFSALQRVLALLAPHWPQPPGQQQPAWQHLGERCPTAQEVTDLAGWLSCVAGSLQQADASEEAPPQRQRPGPEALQLAVRRARALALRSSCANPRCTAMEGPSEAGSRGKLCTGCRTVRLCSDVCRHVEWPVHKFAAVCDADLDFFRSVLGDAGVVTDEHELQPFNQDWMGKYRGASRVALKPHSTEQAAAVLHHCNERRLAVVPQGGNTGLVGGSVPVFDEVVLSTAAMNKVLSFDPVSGTLTAQAGCILEALDNHVAEQGYCMPLDLGAKGSCHIGGNVATNAGGLRLLRYGSLHGSVLGLEVVLSDGSVLDLLTTLRKDNTGYDLKQLFIGSEGSLGLVTAVAIHCPPRPTAVNVCFLAVPSFEAAQQVFVAAKRQLGEVLSAFEFLDSESLAITLGHLPGARDPLPACQAPFYLVVETSGSNATHDEEKLQCFLEGVMGSGLVIDGTIAQDSTQARQVWAIREGITEALRHRGAIYKYDVSMPIPAMYSLVEDMRGRLAAAFPGQAGTADSGGGGGGSSSSTGSSGSSGAGGGGGGGGVSIGGESSGSGSAADGPAIRVAGYGHLGDGNLHLNISAPAYDEGLRQQIEPFVYEWTARHRGSVSAEHGLGLMKAGCIGYSKPLPAVDLMRQIKAALDPRGILNPYKVLPPPGEEGGGA</sequence>
<evidence type="ECO:0000256" key="2">
    <source>
        <dbReference type="ARBA" id="ARBA00004173"/>
    </source>
</evidence>
<evidence type="ECO:0000256" key="11">
    <source>
        <dbReference type="ARBA" id="ARBA00023002"/>
    </source>
</evidence>
<dbReference type="SUPFAM" id="SSF51905">
    <property type="entry name" value="FAD/NAD(P)-binding domain"/>
    <property type="match status" value="1"/>
</dbReference>
<dbReference type="GO" id="GO:0051990">
    <property type="term" value="F:(R)-2-hydroxyglutarate dehydrogenase activity"/>
    <property type="evidence" value="ECO:0007669"/>
    <property type="project" value="UniProtKB-EC"/>
</dbReference>
<dbReference type="GO" id="GO:0006108">
    <property type="term" value="P:malate metabolic process"/>
    <property type="evidence" value="ECO:0007669"/>
    <property type="project" value="UniProtKB-ARBA"/>
</dbReference>
<dbReference type="Pfam" id="PF02913">
    <property type="entry name" value="FAD-oxidase_C"/>
    <property type="match status" value="1"/>
</dbReference>
<dbReference type="InterPro" id="IPR016167">
    <property type="entry name" value="FAD-bd_PCMH_sub1"/>
</dbReference>
<evidence type="ECO:0000313" key="21">
    <source>
        <dbReference type="EMBL" id="PSC68743.1"/>
    </source>
</evidence>
<dbReference type="FunFam" id="3.30.70.2190:FF:000001">
    <property type="entry name" value="D-2-hydroxyglutarate dehydrogenase mitochondrial"/>
    <property type="match status" value="1"/>
</dbReference>
<comment type="similarity">
    <text evidence="3">Belongs to the FAD-binding oxidoreductase/transferase type 4 family.</text>
</comment>
<keyword evidence="8" id="KW-0862">Zinc</keyword>
<feature type="compositionally biased region" description="Low complexity" evidence="18">
    <location>
        <begin position="315"/>
        <end position="332"/>
    </location>
</feature>
<reference evidence="21 22" key="1">
    <citation type="journal article" date="2018" name="Plant J.">
        <title>Genome sequences of Chlorella sorokiniana UTEX 1602 and Micractinium conductrix SAG 241.80: implications to maltose excretion by a green alga.</title>
        <authorList>
            <person name="Arriola M.B."/>
            <person name="Velmurugan N."/>
            <person name="Zhang Y."/>
            <person name="Plunkett M.H."/>
            <person name="Hondzo H."/>
            <person name="Barney B.M."/>
        </authorList>
    </citation>
    <scope>NUCLEOTIDE SEQUENCE [LARGE SCALE GENOMIC DNA]</scope>
    <source>
        <strain evidence="21 22">SAG 241.80</strain>
    </source>
</reference>
<dbReference type="InterPro" id="IPR036188">
    <property type="entry name" value="FAD/NAD-bd_sf"/>
</dbReference>
<dbReference type="InterPro" id="IPR003439">
    <property type="entry name" value="ABC_transporter-like_ATP-bd"/>
</dbReference>
<evidence type="ECO:0000313" key="22">
    <source>
        <dbReference type="Proteomes" id="UP000239649"/>
    </source>
</evidence>
<dbReference type="GO" id="GO:0016887">
    <property type="term" value="F:ATP hydrolysis activity"/>
    <property type="evidence" value="ECO:0007669"/>
    <property type="project" value="InterPro"/>
</dbReference>
<dbReference type="Gene3D" id="3.30.465.10">
    <property type="match status" value="1"/>
</dbReference>
<dbReference type="PROSITE" id="PS00211">
    <property type="entry name" value="ABC_TRANSPORTER_1"/>
    <property type="match status" value="1"/>
</dbReference>
<dbReference type="Gene3D" id="3.30.70.2190">
    <property type="match status" value="1"/>
</dbReference>
<evidence type="ECO:0000256" key="13">
    <source>
        <dbReference type="ARBA" id="ARBA00039003"/>
    </source>
</evidence>
<evidence type="ECO:0000256" key="1">
    <source>
        <dbReference type="ARBA" id="ARBA00001974"/>
    </source>
</evidence>
<evidence type="ECO:0000256" key="12">
    <source>
        <dbReference type="ARBA" id="ARBA00023128"/>
    </source>
</evidence>
<evidence type="ECO:0000256" key="10">
    <source>
        <dbReference type="ARBA" id="ARBA00022946"/>
    </source>
</evidence>
<dbReference type="EC" id="1.1.99.39" evidence="13"/>
<evidence type="ECO:0000256" key="5">
    <source>
        <dbReference type="ARBA" id="ARBA00022723"/>
    </source>
</evidence>
<dbReference type="Pfam" id="PF01565">
    <property type="entry name" value="FAD_binding_4"/>
    <property type="match status" value="1"/>
</dbReference>
<dbReference type="InterPro" id="IPR016166">
    <property type="entry name" value="FAD-bd_PCMH"/>
</dbReference>
<keyword evidence="22" id="KW-1185">Reference proteome</keyword>
<dbReference type="InterPro" id="IPR036318">
    <property type="entry name" value="FAD-bd_PCMH-like_sf"/>
</dbReference>
<dbReference type="Gene3D" id="1.10.405.10">
    <property type="entry name" value="Guanine Nucleotide Dissociation Inhibitor, domain 1"/>
    <property type="match status" value="1"/>
</dbReference>
<dbReference type="CDD" id="cd03261">
    <property type="entry name" value="ABC_Org_Solvent_Resistant"/>
    <property type="match status" value="1"/>
</dbReference>
<dbReference type="FunFam" id="1.10.45.10:FF:000001">
    <property type="entry name" value="D-lactate dehydrogenase mitochondrial"/>
    <property type="match status" value="1"/>
</dbReference>
<keyword evidence="5" id="KW-0479">Metal-binding</keyword>
<protein>
    <recommendedName>
        <fullName evidence="14">D-2-hydroxyglutarate dehydrogenase, mitochondrial</fullName>
        <ecNumber evidence="13">1.1.99.39</ecNumber>
    </recommendedName>
</protein>
<proteinExistence type="inferred from homology"/>
<feature type="region of interest" description="Disordered" evidence="18">
    <location>
        <begin position="1"/>
        <end position="94"/>
    </location>
</feature>
<evidence type="ECO:0000256" key="4">
    <source>
        <dbReference type="ARBA" id="ARBA00022630"/>
    </source>
</evidence>
<evidence type="ECO:0000256" key="14">
    <source>
        <dbReference type="ARBA" id="ARBA00039639"/>
    </source>
</evidence>
<dbReference type="SUPFAM" id="SSF55103">
    <property type="entry name" value="FAD-linked oxidases, C-terminal domain"/>
    <property type="match status" value="2"/>
</dbReference>
<dbReference type="EMBL" id="LHPF02000033">
    <property type="protein sequence ID" value="PSC68743.1"/>
    <property type="molecule type" value="Genomic_DNA"/>
</dbReference>
<feature type="compositionally biased region" description="Low complexity" evidence="18">
    <location>
        <begin position="10"/>
        <end position="33"/>
    </location>
</feature>
<dbReference type="InterPro" id="IPR016164">
    <property type="entry name" value="FAD-linked_Oxase-like_C"/>
</dbReference>
<feature type="compositionally biased region" description="Gly residues" evidence="18">
    <location>
        <begin position="2318"/>
        <end position="2338"/>
    </location>
</feature>
<comment type="function">
    <text evidence="15">Catalyzes the oxidation of D-2-hydroxyglutarate (D-2-HG) to alpha-ketoglutarate. Also catalyzes the oxidation of other D-2-hydroxyacids, such as D-malate (D-MAL) and D-lactate (D-LAC). Exhibits high activities towards D-2-HG and D-MAL but a very weak activity towards D-LAC.</text>
</comment>
<dbReference type="InterPro" id="IPR016169">
    <property type="entry name" value="FAD-bd_PCMH_sub2"/>
</dbReference>
<keyword evidence="6" id="KW-0547">Nucleotide-binding</keyword>
<comment type="catalytic activity">
    <reaction evidence="17">
        <text>(R)-2-hydroxyglutarate + A = 2-oxoglutarate + AH2</text>
        <dbReference type="Rhea" id="RHEA:38295"/>
        <dbReference type="ChEBI" id="CHEBI:13193"/>
        <dbReference type="ChEBI" id="CHEBI:15801"/>
        <dbReference type="ChEBI" id="CHEBI:16810"/>
        <dbReference type="ChEBI" id="CHEBI:17499"/>
        <dbReference type="EC" id="1.1.99.39"/>
    </reaction>
</comment>
<dbReference type="Gene3D" id="1.10.45.10">
    <property type="entry name" value="Vanillyl-alcohol Oxidase, Chain A, domain 4"/>
    <property type="match status" value="1"/>
</dbReference>
<dbReference type="SUPFAM" id="SSF52540">
    <property type="entry name" value="P-loop containing nucleoside triphosphate hydrolases"/>
    <property type="match status" value="1"/>
</dbReference>
<dbReference type="Gene3D" id="3.30.70.2740">
    <property type="match status" value="1"/>
</dbReference>
<evidence type="ECO:0000256" key="16">
    <source>
        <dbReference type="ARBA" id="ARBA00049267"/>
    </source>
</evidence>
<dbReference type="PANTHER" id="PTHR43716">
    <property type="entry name" value="D-2-HYDROXYGLUTARATE DEHYDROGENASE, MITOCHONDRIAL"/>
    <property type="match status" value="1"/>
</dbReference>
<dbReference type="GO" id="GO:0046872">
    <property type="term" value="F:metal ion binding"/>
    <property type="evidence" value="ECO:0007669"/>
    <property type="project" value="UniProtKB-KW"/>
</dbReference>
<evidence type="ECO:0000259" key="19">
    <source>
        <dbReference type="PROSITE" id="PS50893"/>
    </source>
</evidence>
<dbReference type="InterPro" id="IPR016171">
    <property type="entry name" value="Vanillyl_alc_oxidase_C-sub2"/>
</dbReference>
<keyword evidence="7" id="KW-0274">FAD</keyword>
<dbReference type="SUPFAM" id="SSF54373">
    <property type="entry name" value="FAD-linked reductases, C-terminal domain"/>
    <property type="match status" value="1"/>
</dbReference>
<dbReference type="Gene3D" id="3.30.43.10">
    <property type="entry name" value="Uridine Diphospho-n-acetylenolpyruvylglucosamine Reductase, domain 2"/>
    <property type="match status" value="1"/>
</dbReference>
<keyword evidence="4" id="KW-0285">Flavoprotein</keyword>
<evidence type="ECO:0000256" key="9">
    <source>
        <dbReference type="ARBA" id="ARBA00022840"/>
    </source>
</evidence>
<dbReference type="Gene3D" id="3.90.660.10">
    <property type="match status" value="1"/>
</dbReference>
<dbReference type="InterPro" id="IPR003593">
    <property type="entry name" value="AAA+_ATPase"/>
</dbReference>
<dbReference type="PROSITE" id="PS51387">
    <property type="entry name" value="FAD_PCMH"/>
    <property type="match status" value="1"/>
</dbReference>
<accession>A0A2P6V3S4</accession>
<evidence type="ECO:0000256" key="17">
    <source>
        <dbReference type="ARBA" id="ARBA00051778"/>
    </source>
</evidence>
<comment type="subcellular location">
    <subcellularLocation>
        <location evidence="2">Mitochondrion</location>
    </subcellularLocation>
</comment>
<feature type="region of interest" description="Disordered" evidence="18">
    <location>
        <begin position="995"/>
        <end position="1014"/>
    </location>
</feature>
<evidence type="ECO:0000256" key="8">
    <source>
        <dbReference type="ARBA" id="ARBA00022833"/>
    </source>
</evidence>
<dbReference type="InterPro" id="IPR051264">
    <property type="entry name" value="FAD-oxidored/transferase_4"/>
</dbReference>
<feature type="domain" description="ABC transporter" evidence="19">
    <location>
        <begin position="103"/>
        <end position="406"/>
    </location>
</feature>
<dbReference type="SUPFAM" id="SSF56176">
    <property type="entry name" value="FAD-binding/transporter-associated domain-like"/>
    <property type="match status" value="1"/>
</dbReference>